<dbReference type="PANTHER" id="PTHR47505:SF1">
    <property type="entry name" value="DNA UTILIZATION PROTEIN YHGH"/>
    <property type="match status" value="1"/>
</dbReference>
<reference evidence="2 3" key="2">
    <citation type="submission" date="2019-09" db="EMBL/GenBank/DDBJ databases">
        <authorList>
            <person name="Jin C."/>
        </authorList>
    </citation>
    <scope>NUCLEOTIDE SEQUENCE [LARGE SCALE GENOMIC DNA]</scope>
    <source>
        <strain evidence="2 3">BN140078</strain>
    </source>
</reference>
<dbReference type="AlphaFoldDB" id="A0A5B2W261"/>
<reference evidence="2 3" key="1">
    <citation type="submission" date="2019-09" db="EMBL/GenBank/DDBJ databases">
        <title>Chitinophaga ginsengihumi sp. nov., isolated from soil of ginseng rhizosphere.</title>
        <authorList>
            <person name="Lee J."/>
        </authorList>
    </citation>
    <scope>NUCLEOTIDE SEQUENCE [LARGE SCALE GENOMIC DNA]</scope>
    <source>
        <strain evidence="2 3">BN140078</strain>
    </source>
</reference>
<organism evidence="2 3">
    <name type="scientific">Chitinophaga agrisoli</name>
    <dbReference type="NCBI Taxonomy" id="2607653"/>
    <lineage>
        <taxon>Bacteria</taxon>
        <taxon>Pseudomonadati</taxon>
        <taxon>Bacteroidota</taxon>
        <taxon>Chitinophagia</taxon>
        <taxon>Chitinophagales</taxon>
        <taxon>Chitinophagaceae</taxon>
        <taxon>Chitinophaga</taxon>
    </lineage>
</organism>
<dbReference type="CDD" id="cd06223">
    <property type="entry name" value="PRTases_typeI"/>
    <property type="match status" value="1"/>
</dbReference>
<protein>
    <submittedName>
        <fullName evidence="2">ComF family protein</fullName>
    </submittedName>
</protein>
<keyword evidence="3" id="KW-1185">Reference proteome</keyword>
<dbReference type="Gene3D" id="3.40.50.2020">
    <property type="match status" value="1"/>
</dbReference>
<name>A0A5B2W261_9BACT</name>
<comment type="similarity">
    <text evidence="1">Belongs to the ComF/GntX family.</text>
</comment>
<dbReference type="EMBL" id="VUOC01000001">
    <property type="protein sequence ID" value="KAA2245144.1"/>
    <property type="molecule type" value="Genomic_DNA"/>
</dbReference>
<evidence type="ECO:0000313" key="2">
    <source>
        <dbReference type="EMBL" id="KAA2245144.1"/>
    </source>
</evidence>
<dbReference type="InterPro" id="IPR000836">
    <property type="entry name" value="PRTase_dom"/>
</dbReference>
<evidence type="ECO:0000256" key="1">
    <source>
        <dbReference type="ARBA" id="ARBA00008007"/>
    </source>
</evidence>
<gene>
    <name evidence="2" type="ORF">F0L74_04050</name>
</gene>
<dbReference type="InterPro" id="IPR029057">
    <property type="entry name" value="PRTase-like"/>
</dbReference>
<dbReference type="PANTHER" id="PTHR47505">
    <property type="entry name" value="DNA UTILIZATION PROTEIN YHGH"/>
    <property type="match status" value="1"/>
</dbReference>
<dbReference type="Proteomes" id="UP000324611">
    <property type="component" value="Unassembled WGS sequence"/>
</dbReference>
<evidence type="ECO:0000313" key="3">
    <source>
        <dbReference type="Proteomes" id="UP000324611"/>
    </source>
</evidence>
<proteinExistence type="inferred from homology"/>
<accession>A0A5B2W261</accession>
<dbReference type="SUPFAM" id="SSF53271">
    <property type="entry name" value="PRTase-like"/>
    <property type="match status" value="1"/>
</dbReference>
<comment type="caution">
    <text evidence="2">The sequence shown here is derived from an EMBL/GenBank/DDBJ whole genome shotgun (WGS) entry which is preliminary data.</text>
</comment>
<sequence>MRCVRRLPVTGFQRYVNNPVERAFSGRVGIRNAMAGYYYTQTSMLQQLIHRFKYRRRKDIALYLGRRLGHMLLESGWLHEIEGIVPVPLNTVKEQHRGYNQAALLAAGIAAVVQKPVFDQVLHREHRAGSQTRRGRSSRWENVSDAFTVKDAATLYNRHLLLVDDVITTGATTEACSHALLAAGASVSICSLAFTSD</sequence>
<dbReference type="InterPro" id="IPR051910">
    <property type="entry name" value="ComF/GntX_DNA_util-trans"/>
</dbReference>